<evidence type="ECO:0000313" key="1">
    <source>
        <dbReference type="EMBL" id="WGL17725.1"/>
    </source>
</evidence>
<dbReference type="RefSeq" id="WP_280321626.1">
    <property type="nucleotide sequence ID" value="NZ_CP118605.1"/>
</dbReference>
<evidence type="ECO:0000313" key="2">
    <source>
        <dbReference type="Proteomes" id="UP001236500"/>
    </source>
</evidence>
<reference evidence="1 2" key="1">
    <citation type="submission" date="2023-02" db="EMBL/GenBank/DDBJ databases">
        <title>Description and genomic characterization of Microbulbifer bruguierae sp. nov., isolated from the sediment of mangrove plant Bruguiera sexangula.</title>
        <authorList>
            <person name="Long M."/>
        </authorList>
    </citation>
    <scope>NUCLEOTIDE SEQUENCE [LARGE SCALE GENOMIC DNA]</scope>
    <source>
        <strain evidence="1 2">H12</strain>
    </source>
</reference>
<accession>A0ABY8NGB4</accession>
<protein>
    <submittedName>
        <fullName evidence="1">Uncharacterized protein</fullName>
    </submittedName>
</protein>
<gene>
    <name evidence="1" type="ORF">PVT68_05370</name>
</gene>
<organism evidence="1 2">
    <name type="scientific">Microbulbifer bruguierae</name>
    <dbReference type="NCBI Taxonomy" id="3029061"/>
    <lineage>
        <taxon>Bacteria</taxon>
        <taxon>Pseudomonadati</taxon>
        <taxon>Pseudomonadota</taxon>
        <taxon>Gammaproteobacteria</taxon>
        <taxon>Cellvibrionales</taxon>
        <taxon>Microbulbiferaceae</taxon>
        <taxon>Microbulbifer</taxon>
    </lineage>
</organism>
<keyword evidence="2" id="KW-1185">Reference proteome</keyword>
<proteinExistence type="predicted"/>
<name>A0ABY8NGB4_9GAMM</name>
<sequence length="274" mass="31473">MQGYAKWLKNYCKSSEDPYIADSEKMLTYFYGMDKKIPDKYGWKYTNVDSFKNELQAAKSVSEANRIYWEDQFRNIESFNIATVWRTSELLRCAVKALNSKDLVPAAVLSRSLLEIAASHIYNANIIRKEFVDITFPENALVMSEELEKLILKMVWGTRYGDPEEYRKQKNVLTYIQKISKNKNAVDLLDIYEYLCDVAHPSYLGSAKYWSSVDKKYPTGAELRRIERNAEGPGSDGILYRVVWSLGWSSATIRNAFEMIQEGGGILLSKVRGA</sequence>
<dbReference type="Proteomes" id="UP001236500">
    <property type="component" value="Chromosome"/>
</dbReference>
<dbReference type="EMBL" id="CP118605">
    <property type="protein sequence ID" value="WGL17725.1"/>
    <property type="molecule type" value="Genomic_DNA"/>
</dbReference>